<dbReference type="Pfam" id="PF02577">
    <property type="entry name" value="BFN_dom"/>
    <property type="match status" value="1"/>
</dbReference>
<reference evidence="2 3" key="1">
    <citation type="submission" date="2018-12" db="EMBL/GenBank/DDBJ databases">
        <title>Genome sequence from the cellulolytic species, Caldicellulosiruptor changbaiensis.</title>
        <authorList>
            <person name="Blumer-Schuette S.E."/>
            <person name="Mendoza C."/>
        </authorList>
    </citation>
    <scope>NUCLEOTIDE SEQUENCE [LARGE SCALE GENOMIC DNA]</scope>
    <source>
        <strain evidence="2 3">CBS-Z</strain>
    </source>
</reference>
<keyword evidence="3" id="KW-1185">Reference proteome</keyword>
<accession>A0A3T0D2E8</accession>
<dbReference type="Gene3D" id="3.10.690.10">
    <property type="entry name" value="Bifunctional nuclease domain"/>
    <property type="match status" value="1"/>
</dbReference>
<dbReference type="InterPro" id="IPR036104">
    <property type="entry name" value="BFN_sf"/>
</dbReference>
<dbReference type="KEGG" id="ccha:ELD05_00955"/>
<dbReference type="InterPro" id="IPR003729">
    <property type="entry name" value="Bi_nuclease_dom"/>
</dbReference>
<gene>
    <name evidence="2" type="ORF">ELD05_00955</name>
</gene>
<name>A0A3T0D2E8_9FIRM</name>
<dbReference type="PROSITE" id="PS51658">
    <property type="entry name" value="BFN"/>
    <property type="match status" value="1"/>
</dbReference>
<sequence>MIEMYVLNVAFFQEGGGFAVLLCDKNNKMVLPIFIGPLEAQSIALALEKQQLPRPITHDLMVNIFQKFGISIQKVVITDIKDGTYYAELYLRDYNNVISVIDSRPSDAIALALRTNSPIYMAPKLIEFTYKYEELIPQ</sequence>
<evidence type="ECO:0000259" key="1">
    <source>
        <dbReference type="PROSITE" id="PS51658"/>
    </source>
</evidence>
<dbReference type="GO" id="GO:0004518">
    <property type="term" value="F:nuclease activity"/>
    <property type="evidence" value="ECO:0007669"/>
    <property type="project" value="InterPro"/>
</dbReference>
<dbReference type="RefSeq" id="WP_127350998.1">
    <property type="nucleotide sequence ID" value="NZ_CP034791.1"/>
</dbReference>
<organism evidence="2 3">
    <name type="scientific">Caldicellulosiruptor changbaiensis</name>
    <dbReference type="NCBI Taxonomy" id="1222016"/>
    <lineage>
        <taxon>Bacteria</taxon>
        <taxon>Bacillati</taxon>
        <taxon>Bacillota</taxon>
        <taxon>Bacillota incertae sedis</taxon>
        <taxon>Caldicellulosiruptorales</taxon>
        <taxon>Caldicellulosiruptoraceae</taxon>
        <taxon>Caldicellulosiruptor</taxon>
    </lineage>
</organism>
<feature type="domain" description="BFN" evidence="1">
    <location>
        <begin position="1"/>
        <end position="133"/>
    </location>
</feature>
<proteinExistence type="predicted"/>
<dbReference type="AlphaFoldDB" id="A0A3T0D2E8"/>
<dbReference type="PANTHER" id="PTHR15160">
    <property type="entry name" value="VON HIPPEL-LINDAU PROTEIN"/>
    <property type="match status" value="1"/>
</dbReference>
<evidence type="ECO:0000313" key="2">
    <source>
        <dbReference type="EMBL" id="AZT89368.1"/>
    </source>
</evidence>
<dbReference type="EMBL" id="CP034791">
    <property type="protein sequence ID" value="AZT89368.1"/>
    <property type="molecule type" value="Genomic_DNA"/>
</dbReference>
<dbReference type="SUPFAM" id="SSF103256">
    <property type="entry name" value="Hypothetical protein TM0160"/>
    <property type="match status" value="1"/>
</dbReference>
<evidence type="ECO:0000313" key="3">
    <source>
        <dbReference type="Proteomes" id="UP000282930"/>
    </source>
</evidence>
<protein>
    <submittedName>
        <fullName evidence="2">Bifunctional nuclease family protein</fullName>
    </submittedName>
</protein>
<dbReference type="Proteomes" id="UP000282930">
    <property type="component" value="Chromosome"/>
</dbReference>
<dbReference type="PANTHER" id="PTHR15160:SF1">
    <property type="entry name" value="VON HIPPEL-LINDAU DISEASE TUMOR SUPPRESSOR"/>
    <property type="match status" value="1"/>
</dbReference>